<proteinExistence type="predicted"/>
<keyword evidence="2" id="KW-1185">Reference proteome</keyword>
<name>A0AAJ4XQG7_9BASI</name>
<dbReference type="AlphaFoldDB" id="A0AAJ4XQG7"/>
<sequence length="106" mass="11752">MLFVQMKRMLRIDTVAANAAKPSRGQWENQTDKSTGRCDRCDDDVQNAVYRMRCSGNERCRPTVAVAVGSGSPTEPLEKTIWSPIKEKNAASSSATLSSLELVWFV</sequence>
<comment type="caution">
    <text evidence="1">The sequence shown here is derived from an EMBL/GenBank/DDBJ whole genome shotgun (WGS) entry which is preliminary data.</text>
</comment>
<accession>A0AAJ4XQG7</accession>
<evidence type="ECO:0000313" key="2">
    <source>
        <dbReference type="Proteomes" id="UP001294444"/>
    </source>
</evidence>
<organism evidence="1 2">
    <name type="scientific">Melanopsichium pennsylvanicum</name>
    <dbReference type="NCBI Taxonomy" id="63383"/>
    <lineage>
        <taxon>Eukaryota</taxon>
        <taxon>Fungi</taxon>
        <taxon>Dikarya</taxon>
        <taxon>Basidiomycota</taxon>
        <taxon>Ustilaginomycotina</taxon>
        <taxon>Ustilaginomycetes</taxon>
        <taxon>Ustilaginales</taxon>
        <taxon>Ustilaginaceae</taxon>
        <taxon>Melanopsichium</taxon>
    </lineage>
</organism>
<dbReference type="Proteomes" id="UP001294444">
    <property type="component" value="Unassembled WGS sequence"/>
</dbReference>
<dbReference type="EMBL" id="OAPG01000012">
    <property type="protein sequence ID" value="SNX86076.1"/>
    <property type="molecule type" value="Genomic_DNA"/>
</dbReference>
<reference evidence="1" key="1">
    <citation type="submission" date="2023-10" db="EMBL/GenBank/DDBJ databases">
        <authorList>
            <person name="Guldener U."/>
        </authorList>
    </citation>
    <scope>NUCLEOTIDE SEQUENCE</scope>
    <source>
        <strain evidence="1">Mp4</strain>
    </source>
</reference>
<gene>
    <name evidence="1" type="ORF">MEPE_04785</name>
</gene>
<protein>
    <submittedName>
        <fullName evidence="1">Uncharacterized protein</fullName>
    </submittedName>
</protein>
<evidence type="ECO:0000313" key="1">
    <source>
        <dbReference type="EMBL" id="SNX86076.1"/>
    </source>
</evidence>